<dbReference type="EC" id="5.1.3.15" evidence="3 5"/>
<evidence type="ECO:0000256" key="2">
    <source>
        <dbReference type="ARBA" id="ARBA00005866"/>
    </source>
</evidence>
<comment type="catalytic activity">
    <reaction evidence="1">
        <text>alpha-D-glucose 6-phosphate = beta-D-glucose 6-phosphate</text>
        <dbReference type="Rhea" id="RHEA:16249"/>
        <dbReference type="ChEBI" id="CHEBI:58225"/>
        <dbReference type="ChEBI" id="CHEBI:58247"/>
        <dbReference type="EC" id="5.1.3.15"/>
    </reaction>
</comment>
<dbReference type="Proteomes" id="UP001050691">
    <property type="component" value="Unassembled WGS sequence"/>
</dbReference>
<dbReference type="GO" id="GO:0030246">
    <property type="term" value="F:carbohydrate binding"/>
    <property type="evidence" value="ECO:0007669"/>
    <property type="project" value="UniProtKB-UniRule"/>
</dbReference>
<dbReference type="InterPro" id="IPR014718">
    <property type="entry name" value="GH-type_carb-bd"/>
</dbReference>
<organism evidence="8 9">
    <name type="scientific">Clathrus columnatus</name>
    <dbReference type="NCBI Taxonomy" id="1419009"/>
    <lineage>
        <taxon>Eukaryota</taxon>
        <taxon>Fungi</taxon>
        <taxon>Dikarya</taxon>
        <taxon>Basidiomycota</taxon>
        <taxon>Agaricomycotina</taxon>
        <taxon>Agaricomycetes</taxon>
        <taxon>Phallomycetidae</taxon>
        <taxon>Phallales</taxon>
        <taxon>Clathraceae</taxon>
        <taxon>Clathrus</taxon>
    </lineage>
</organism>
<evidence type="ECO:0000256" key="5">
    <source>
        <dbReference type="PIRNR" id="PIRNR016020"/>
    </source>
</evidence>
<comment type="caution">
    <text evidence="8">The sequence shown here is derived from an EMBL/GenBank/DDBJ whole genome shotgun (WGS) entry which is preliminary data.</text>
</comment>
<evidence type="ECO:0000256" key="3">
    <source>
        <dbReference type="ARBA" id="ARBA00012083"/>
    </source>
</evidence>
<accession>A0AAV5A8X1</accession>
<reference evidence="8" key="1">
    <citation type="submission" date="2021-10" db="EMBL/GenBank/DDBJ databases">
        <title>De novo Genome Assembly of Clathrus columnatus (Basidiomycota, Fungi) Using Illumina and Nanopore Sequence Data.</title>
        <authorList>
            <person name="Ogiso-Tanaka E."/>
            <person name="Itagaki H."/>
            <person name="Hosoya T."/>
            <person name="Hosaka K."/>
        </authorList>
    </citation>
    <scope>NUCLEOTIDE SEQUENCE</scope>
    <source>
        <strain evidence="8">MO-923</strain>
    </source>
</reference>
<comment type="similarity">
    <text evidence="2 5">Belongs to the glucose-6-phosphate 1-epimerase family.</text>
</comment>
<dbReference type="PANTHER" id="PTHR11122:SF13">
    <property type="entry name" value="GLUCOSE-6-PHOSPHATE 1-EPIMERASE"/>
    <property type="match status" value="1"/>
</dbReference>
<dbReference type="CDD" id="cd09020">
    <property type="entry name" value="D-hex-6-P-epi_like"/>
    <property type="match status" value="1"/>
</dbReference>
<dbReference type="InterPro" id="IPR011013">
    <property type="entry name" value="Gal_mutarotase_sf_dom"/>
</dbReference>
<evidence type="ECO:0000313" key="8">
    <source>
        <dbReference type="EMBL" id="GJJ09679.1"/>
    </source>
</evidence>
<protein>
    <recommendedName>
        <fullName evidence="3 5">Glucose-6-phosphate 1-epimerase</fullName>
        <ecNumber evidence="3 5">5.1.3.15</ecNumber>
    </recommendedName>
</protein>
<gene>
    <name evidence="8" type="ORF">Clacol_003903</name>
</gene>
<comment type="function">
    <text evidence="5">Catalyzes the interconversion between the alpha and beta anomers from at least three hexose 6-phosphate sugars (Glc6P, Gal6P, and Man6P).</text>
</comment>
<dbReference type="EMBL" id="BPWL01000004">
    <property type="protein sequence ID" value="GJJ09679.1"/>
    <property type="molecule type" value="Genomic_DNA"/>
</dbReference>
<dbReference type="GO" id="GO:0005975">
    <property type="term" value="P:carbohydrate metabolic process"/>
    <property type="evidence" value="ECO:0007669"/>
    <property type="project" value="InterPro"/>
</dbReference>
<dbReference type="InterPro" id="IPR025532">
    <property type="entry name" value="G6P_1-epimerase"/>
</dbReference>
<dbReference type="GO" id="GO:0005737">
    <property type="term" value="C:cytoplasm"/>
    <property type="evidence" value="ECO:0007669"/>
    <property type="project" value="TreeGrafter"/>
</dbReference>
<keyword evidence="9" id="KW-1185">Reference proteome</keyword>
<evidence type="ECO:0000256" key="1">
    <source>
        <dbReference type="ARBA" id="ARBA00001096"/>
    </source>
</evidence>
<dbReference type="GO" id="GO:0047938">
    <property type="term" value="F:glucose-6-phosphate 1-epimerase activity"/>
    <property type="evidence" value="ECO:0007669"/>
    <property type="project" value="UniProtKB-UniRule"/>
</dbReference>
<feature type="binding site" evidence="7">
    <location>
        <position position="84"/>
    </location>
    <ligand>
        <name>substrate</name>
    </ligand>
</feature>
<evidence type="ECO:0000256" key="4">
    <source>
        <dbReference type="ARBA" id="ARBA00023235"/>
    </source>
</evidence>
<dbReference type="PIRSF" id="PIRSF016020">
    <property type="entry name" value="PHexose_mutarotase"/>
    <property type="match status" value="1"/>
</dbReference>
<feature type="binding site" evidence="7">
    <location>
        <position position="61"/>
    </location>
    <ligand>
        <name>substrate</name>
    </ligand>
</feature>
<sequence length="287" mass="31549">MPVEVTDSRLEISHPNGSSVELLLYGANIISWKAPGKTDGAIEERLYTSPKAFLDGSKPVRGGIPVVFPFFGPPTRPEHSQLSQHGFARSEVWKFDGIVSDNADVVSVRLVFEPNDSVKAKFPAPFRLFYIVALFAHQLNTSLHVENPSETQVLTFQALLHTYIRTEVAVSTVTPLKGLTYINKLKPGLPEEVETRDEVDVKEPADFVYKLAGGDYKVVGNGKGIHVQAKGFKDVVIWNPGTDGKKMSDLAEGGWDHFICVEPGAASYWIDLSPGSTWEGQQILTVL</sequence>
<dbReference type="AlphaFoldDB" id="A0AAV5A8X1"/>
<dbReference type="InterPro" id="IPR008183">
    <property type="entry name" value="Aldose_1/G6P_1-epimerase"/>
</dbReference>
<evidence type="ECO:0000313" key="9">
    <source>
        <dbReference type="Proteomes" id="UP001050691"/>
    </source>
</evidence>
<feature type="active site" evidence="6">
    <location>
        <position position="161"/>
    </location>
</feature>
<evidence type="ECO:0000256" key="6">
    <source>
        <dbReference type="PIRSR" id="PIRSR016020-1"/>
    </source>
</evidence>
<feature type="binding site" evidence="7">
    <location>
        <position position="89"/>
    </location>
    <ligand>
        <name>substrate</name>
    </ligand>
</feature>
<dbReference type="PANTHER" id="PTHR11122">
    <property type="entry name" value="APOSPORY-ASSOCIATED PROTEIN C-RELATED"/>
    <property type="match status" value="1"/>
</dbReference>
<evidence type="ECO:0000256" key="7">
    <source>
        <dbReference type="PIRSR" id="PIRSR016020-2"/>
    </source>
</evidence>
<dbReference type="Pfam" id="PF01263">
    <property type="entry name" value="Aldose_epim"/>
    <property type="match status" value="1"/>
</dbReference>
<feature type="active site" evidence="6">
    <location>
        <position position="262"/>
    </location>
</feature>
<proteinExistence type="inferred from homology"/>
<keyword evidence="4 5" id="KW-0413">Isomerase</keyword>
<dbReference type="Gene3D" id="2.70.98.10">
    <property type="match status" value="1"/>
</dbReference>
<dbReference type="SUPFAM" id="SSF74650">
    <property type="entry name" value="Galactose mutarotase-like"/>
    <property type="match status" value="1"/>
</dbReference>
<name>A0AAV5A8X1_9AGAM</name>